<evidence type="ECO:0000313" key="1">
    <source>
        <dbReference type="Proteomes" id="UP000887576"/>
    </source>
</evidence>
<sequence>MGRKKNVQSAKKEEKEEKKVVEEQPEDDEEEMEDEAMDEEMPDDEDDSDEGKELMDDDVDKMEKLNFDFEAFPPDSGDVPGLVNLLTQIFLRSDVDCESLAKALVEMSPIGCVYRPAEECMDEDDDNVVYGVLSMVDLIGPEKFRVDISNLILNRARKFASNEIIKKFEDVFNASKENKNFLLVNERMLHFPDQIAAPAFKSFKDDLKEGKLLDKIENFVLISKVRIPDTALSQTSTANLPKIGGKKKLGKAEKKRRAAAALVNADVEYENTEEALLFTNANLINPVYFQYNVEGDVEKDSKFSTIFIGGVAHRPYRRVTILTKDEFIKFVDLVSQMA</sequence>
<reference evidence="2" key="1">
    <citation type="submission" date="2022-11" db="UniProtKB">
        <authorList>
            <consortium name="WormBaseParasite"/>
        </authorList>
    </citation>
    <scope>IDENTIFICATION</scope>
</reference>
<protein>
    <submittedName>
        <fullName evidence="2">Protein BCCIP homolog</fullName>
    </submittedName>
</protein>
<accession>A0AC34R056</accession>
<evidence type="ECO:0000313" key="2">
    <source>
        <dbReference type="WBParaSite" id="JU765_v2.g2258.t1"/>
    </source>
</evidence>
<dbReference type="WBParaSite" id="JU765_v2.g2258.t1">
    <property type="protein sequence ID" value="JU765_v2.g2258.t1"/>
    <property type="gene ID" value="JU765_v2.g2258"/>
</dbReference>
<proteinExistence type="predicted"/>
<name>A0AC34R056_9BILA</name>
<dbReference type="Proteomes" id="UP000887576">
    <property type="component" value="Unplaced"/>
</dbReference>
<organism evidence="1 2">
    <name type="scientific">Panagrolaimus sp. JU765</name>
    <dbReference type="NCBI Taxonomy" id="591449"/>
    <lineage>
        <taxon>Eukaryota</taxon>
        <taxon>Metazoa</taxon>
        <taxon>Ecdysozoa</taxon>
        <taxon>Nematoda</taxon>
        <taxon>Chromadorea</taxon>
        <taxon>Rhabditida</taxon>
        <taxon>Tylenchina</taxon>
        <taxon>Panagrolaimomorpha</taxon>
        <taxon>Panagrolaimoidea</taxon>
        <taxon>Panagrolaimidae</taxon>
        <taxon>Panagrolaimus</taxon>
    </lineage>
</organism>